<dbReference type="SUPFAM" id="SSF69065">
    <property type="entry name" value="RNase III domain-like"/>
    <property type="match status" value="1"/>
</dbReference>
<dbReference type="PIRSF" id="PIRSF005520">
    <property type="entry name" value="UCP005520"/>
    <property type="match status" value="1"/>
</dbReference>
<dbReference type="Gene3D" id="1.10.1520.10">
    <property type="entry name" value="Ribonuclease III domain"/>
    <property type="match status" value="1"/>
</dbReference>
<accession>A0A645CUS5</accession>
<evidence type="ECO:0000256" key="3">
    <source>
        <dbReference type="ARBA" id="ARBA00022801"/>
    </source>
</evidence>
<keyword evidence="1" id="KW-0540">Nuclease</keyword>
<dbReference type="Pfam" id="PF00636">
    <property type="entry name" value="Ribonuclease_3"/>
    <property type="match status" value="1"/>
</dbReference>
<dbReference type="PANTHER" id="PTHR34276">
    <property type="entry name" value="MINI-RIBONUCLEASE 3"/>
    <property type="match status" value="1"/>
</dbReference>
<dbReference type="PANTHER" id="PTHR34276:SF1">
    <property type="entry name" value="MINI-RIBONUCLEASE 3"/>
    <property type="match status" value="1"/>
</dbReference>
<evidence type="ECO:0000259" key="4">
    <source>
        <dbReference type="Pfam" id="PF00636"/>
    </source>
</evidence>
<dbReference type="GO" id="GO:0004525">
    <property type="term" value="F:ribonuclease III activity"/>
    <property type="evidence" value="ECO:0007669"/>
    <property type="project" value="InterPro"/>
</dbReference>
<dbReference type="GO" id="GO:0006396">
    <property type="term" value="P:RNA processing"/>
    <property type="evidence" value="ECO:0007669"/>
    <property type="project" value="InterPro"/>
</dbReference>
<dbReference type="InterPro" id="IPR008226">
    <property type="entry name" value="Mini3_fam"/>
</dbReference>
<dbReference type="EC" id="3.1.26.-" evidence="5"/>
<dbReference type="EMBL" id="VSSQ01030205">
    <property type="protein sequence ID" value="MPM80635.1"/>
    <property type="molecule type" value="Genomic_DNA"/>
</dbReference>
<protein>
    <submittedName>
        <fullName evidence="5">Mini-ribonuclease 3</fullName>
        <ecNumber evidence="5">3.1.26.-</ecNumber>
    </submittedName>
</protein>
<reference evidence="5" key="1">
    <citation type="submission" date="2019-08" db="EMBL/GenBank/DDBJ databases">
        <authorList>
            <person name="Kucharzyk K."/>
            <person name="Murdoch R.W."/>
            <person name="Higgins S."/>
            <person name="Loffler F."/>
        </authorList>
    </citation>
    <scope>NUCLEOTIDE SEQUENCE</scope>
</reference>
<evidence type="ECO:0000256" key="2">
    <source>
        <dbReference type="ARBA" id="ARBA00022759"/>
    </source>
</evidence>
<dbReference type="InterPro" id="IPR036389">
    <property type="entry name" value="RNase_III_sf"/>
</dbReference>
<evidence type="ECO:0000313" key="5">
    <source>
        <dbReference type="EMBL" id="MPM80635.1"/>
    </source>
</evidence>
<organism evidence="5">
    <name type="scientific">bioreactor metagenome</name>
    <dbReference type="NCBI Taxonomy" id="1076179"/>
    <lineage>
        <taxon>unclassified sequences</taxon>
        <taxon>metagenomes</taxon>
        <taxon>ecological metagenomes</taxon>
    </lineage>
</organism>
<feature type="domain" description="RNase III" evidence="4">
    <location>
        <begin position="10"/>
        <end position="107"/>
    </location>
</feature>
<dbReference type="HAMAP" id="MF_01468">
    <property type="entry name" value="RNase_Mini_III"/>
    <property type="match status" value="1"/>
</dbReference>
<sequence>MEVNKINTTALAYIGDAVYEVYVRKYVLEKDSVNVNKQNKLAIKFVRAEGQALAIKKMMESLTESEQNLVKRARNKKITSKPQNADPATYKLATAVEALVGFLYLSENVERLEEVIDQAMILIDKAEISDVRKKGKK</sequence>
<gene>
    <name evidence="5" type="primary">mrnC_15</name>
    <name evidence="5" type="ORF">SDC9_127685</name>
</gene>
<name>A0A645CUS5_9ZZZZ</name>
<comment type="caution">
    <text evidence="5">The sequence shown here is derived from an EMBL/GenBank/DDBJ whole genome shotgun (WGS) entry which is preliminary data.</text>
</comment>
<dbReference type="AlphaFoldDB" id="A0A645CUS5"/>
<keyword evidence="3 5" id="KW-0378">Hydrolase</keyword>
<proteinExistence type="inferred from homology"/>
<keyword evidence="2" id="KW-0255">Endonuclease</keyword>
<dbReference type="InterPro" id="IPR000999">
    <property type="entry name" value="RNase_III_dom"/>
</dbReference>
<evidence type="ECO:0000256" key="1">
    <source>
        <dbReference type="ARBA" id="ARBA00022722"/>
    </source>
</evidence>